<dbReference type="GO" id="GO:0004185">
    <property type="term" value="F:serine-type carboxypeptidase activity"/>
    <property type="evidence" value="ECO:0007669"/>
    <property type="project" value="UniProtKB-UniRule"/>
</dbReference>
<evidence type="ECO:0000256" key="2">
    <source>
        <dbReference type="ARBA" id="ARBA00022645"/>
    </source>
</evidence>
<dbReference type="InterPro" id="IPR029058">
    <property type="entry name" value="AB_hydrolase_fold"/>
</dbReference>
<evidence type="ECO:0000256" key="7">
    <source>
        <dbReference type="RuleBase" id="RU361156"/>
    </source>
</evidence>
<dbReference type="PANTHER" id="PTHR11802">
    <property type="entry name" value="SERINE PROTEASE FAMILY S10 SERINE CARBOXYPEPTIDASE"/>
    <property type="match status" value="1"/>
</dbReference>
<dbReference type="PANTHER" id="PTHR11802:SF472">
    <property type="entry name" value="SERINE CARBOXYPEPTIDASE CPVL-RELATED"/>
    <property type="match status" value="1"/>
</dbReference>
<dbReference type="EC" id="3.4.16.-" evidence="7"/>
<sequence>MLVKYFLFGFLLDAQICWSYLVLPFATNRVSLQTPSDAQNVGKPLILTPHLKSKRIAYARELSNVEPFLKGIVSNSGFFTVNETYNSNIFFWFFRKEGKDWDSAPLVLWLQGGPGCSSLYGLFEENGPFFVTKRGLKRRKYSWTKDFNVLYIDQPIGSGFSFTNSSSGYISTQEQVADHLYEALSQFFQLYPELKNNNFYISGESYAGRYIPAIAFKIHRLKMAGKSNINLKGLFMISATIDGIALNNDMAEFCFQIGIIDRRIKEELKTMERDTESHIHSRLWKNASRLMDDILFKIYNQSSVSFHDYTKSPSSFEDQYIQFLESPDTRKKIHVGNVTYYECSDKVYDDFDEDIPKTVVPWVEELIEHYPIAFIGGQFDIIVAYPLVINAIKQLHWSGAFEYSKANRSIIYDGKRVAGYSKSTGNLKEVLVRLAGHMVPQSQPRVALNLLNRFVNDKL</sequence>
<dbReference type="PRINTS" id="PR00724">
    <property type="entry name" value="CRBOXYPTASEC"/>
</dbReference>
<accession>A0AAN9T848</accession>
<evidence type="ECO:0000313" key="8">
    <source>
        <dbReference type="EMBL" id="KAK7574415.1"/>
    </source>
</evidence>
<dbReference type="InterPro" id="IPR033124">
    <property type="entry name" value="Ser_caboxypep_his_AS"/>
</dbReference>
<dbReference type="PROSITE" id="PS00560">
    <property type="entry name" value="CARBOXYPEPT_SER_HIS"/>
    <property type="match status" value="1"/>
</dbReference>
<dbReference type="Pfam" id="PF00450">
    <property type="entry name" value="Peptidase_S10"/>
    <property type="match status" value="1"/>
</dbReference>
<name>A0AAN9T848_9HEMI</name>
<keyword evidence="6" id="KW-0325">Glycoprotein</keyword>
<evidence type="ECO:0000256" key="3">
    <source>
        <dbReference type="ARBA" id="ARBA00022670"/>
    </source>
</evidence>
<organism evidence="8 9">
    <name type="scientific">Parthenolecanium corni</name>
    <dbReference type="NCBI Taxonomy" id="536013"/>
    <lineage>
        <taxon>Eukaryota</taxon>
        <taxon>Metazoa</taxon>
        <taxon>Ecdysozoa</taxon>
        <taxon>Arthropoda</taxon>
        <taxon>Hexapoda</taxon>
        <taxon>Insecta</taxon>
        <taxon>Pterygota</taxon>
        <taxon>Neoptera</taxon>
        <taxon>Paraneoptera</taxon>
        <taxon>Hemiptera</taxon>
        <taxon>Sternorrhyncha</taxon>
        <taxon>Coccoidea</taxon>
        <taxon>Coccidae</taxon>
        <taxon>Parthenolecanium</taxon>
    </lineage>
</organism>
<evidence type="ECO:0000256" key="5">
    <source>
        <dbReference type="ARBA" id="ARBA00022801"/>
    </source>
</evidence>
<evidence type="ECO:0000313" key="9">
    <source>
        <dbReference type="Proteomes" id="UP001367676"/>
    </source>
</evidence>
<dbReference type="GO" id="GO:0006508">
    <property type="term" value="P:proteolysis"/>
    <property type="evidence" value="ECO:0007669"/>
    <property type="project" value="UniProtKB-KW"/>
</dbReference>
<keyword evidence="4" id="KW-0732">Signal</keyword>
<dbReference type="Gene3D" id="3.40.50.1820">
    <property type="entry name" value="alpha/beta hydrolase"/>
    <property type="match status" value="1"/>
</dbReference>
<evidence type="ECO:0000256" key="1">
    <source>
        <dbReference type="ARBA" id="ARBA00009431"/>
    </source>
</evidence>
<evidence type="ECO:0000256" key="4">
    <source>
        <dbReference type="ARBA" id="ARBA00022729"/>
    </source>
</evidence>
<proteinExistence type="inferred from homology"/>
<dbReference type="SUPFAM" id="SSF53474">
    <property type="entry name" value="alpha/beta-Hydrolases"/>
    <property type="match status" value="1"/>
</dbReference>
<dbReference type="InterPro" id="IPR018202">
    <property type="entry name" value="Ser_caboxypep_ser_AS"/>
</dbReference>
<comment type="similarity">
    <text evidence="1 7">Belongs to the peptidase S10 family.</text>
</comment>
<reference evidence="8 9" key="1">
    <citation type="submission" date="2024-03" db="EMBL/GenBank/DDBJ databases">
        <title>Adaptation during the transition from Ophiocordyceps entomopathogen to insect associate is accompanied by gene loss and intensified selection.</title>
        <authorList>
            <person name="Ward C.M."/>
            <person name="Onetto C.A."/>
            <person name="Borneman A.R."/>
        </authorList>
    </citation>
    <scope>NUCLEOTIDE SEQUENCE [LARGE SCALE GENOMIC DNA]</scope>
    <source>
        <strain evidence="8">AWRI1</strain>
        <tissue evidence="8">Single Adult Female</tissue>
    </source>
</reference>
<dbReference type="AlphaFoldDB" id="A0AAN9T848"/>
<dbReference type="Proteomes" id="UP001367676">
    <property type="component" value="Unassembled WGS sequence"/>
</dbReference>
<keyword evidence="3 7" id="KW-0645">Protease</keyword>
<dbReference type="InterPro" id="IPR001563">
    <property type="entry name" value="Peptidase_S10"/>
</dbReference>
<gene>
    <name evidence="8" type="ORF">V9T40_011606</name>
</gene>
<dbReference type="PROSITE" id="PS00131">
    <property type="entry name" value="CARBOXYPEPT_SER_SER"/>
    <property type="match status" value="1"/>
</dbReference>
<keyword evidence="5 7" id="KW-0378">Hydrolase</keyword>
<dbReference type="EMBL" id="JBBCAQ010000037">
    <property type="protein sequence ID" value="KAK7574415.1"/>
    <property type="molecule type" value="Genomic_DNA"/>
</dbReference>
<comment type="caution">
    <text evidence="8">The sequence shown here is derived from an EMBL/GenBank/DDBJ whole genome shotgun (WGS) entry which is preliminary data.</text>
</comment>
<evidence type="ECO:0000256" key="6">
    <source>
        <dbReference type="ARBA" id="ARBA00023180"/>
    </source>
</evidence>
<keyword evidence="9" id="KW-1185">Reference proteome</keyword>
<protein>
    <recommendedName>
        <fullName evidence="7">Carboxypeptidase</fullName>
        <ecNumber evidence="7">3.4.16.-</ecNumber>
    </recommendedName>
</protein>
<keyword evidence="2 7" id="KW-0121">Carboxypeptidase</keyword>